<keyword evidence="4" id="KW-0436">Ligase</keyword>
<gene>
    <name evidence="11" type="ORF">DFH07DRAFT_943145</name>
</gene>
<keyword evidence="6" id="KW-0067">ATP-binding</keyword>
<dbReference type="EC" id="6.1.1.7" evidence="2"/>
<keyword evidence="7" id="KW-0694">RNA-binding</keyword>
<dbReference type="InterPro" id="IPR050058">
    <property type="entry name" value="Ala-tRNA_ligase"/>
</dbReference>
<keyword evidence="3" id="KW-0820">tRNA-binding</keyword>
<dbReference type="PANTHER" id="PTHR11777">
    <property type="entry name" value="ALANYL-TRNA SYNTHETASE"/>
    <property type="match status" value="1"/>
</dbReference>
<reference evidence="11" key="1">
    <citation type="submission" date="2023-03" db="EMBL/GenBank/DDBJ databases">
        <title>Massive genome expansion in bonnet fungi (Mycena s.s.) driven by repeated elements and novel gene families across ecological guilds.</title>
        <authorList>
            <consortium name="Lawrence Berkeley National Laboratory"/>
            <person name="Harder C.B."/>
            <person name="Miyauchi S."/>
            <person name="Viragh M."/>
            <person name="Kuo A."/>
            <person name="Thoen E."/>
            <person name="Andreopoulos B."/>
            <person name="Lu D."/>
            <person name="Skrede I."/>
            <person name="Drula E."/>
            <person name="Henrissat B."/>
            <person name="Morin E."/>
            <person name="Kohler A."/>
            <person name="Barry K."/>
            <person name="LaButti K."/>
            <person name="Morin E."/>
            <person name="Salamov A."/>
            <person name="Lipzen A."/>
            <person name="Mereny Z."/>
            <person name="Hegedus B."/>
            <person name="Baldrian P."/>
            <person name="Stursova M."/>
            <person name="Weitz H."/>
            <person name="Taylor A."/>
            <person name="Grigoriev I.V."/>
            <person name="Nagy L.G."/>
            <person name="Martin F."/>
            <person name="Kauserud H."/>
        </authorList>
    </citation>
    <scope>NUCLEOTIDE SEQUENCE</scope>
    <source>
        <strain evidence="11">CBHHK188m</strain>
    </source>
</reference>
<evidence type="ECO:0000256" key="8">
    <source>
        <dbReference type="ARBA" id="ARBA00022917"/>
    </source>
</evidence>
<keyword evidence="5" id="KW-0547">Nucleotide-binding</keyword>
<proteinExistence type="inferred from homology"/>
<dbReference type="SUPFAM" id="SSF55186">
    <property type="entry name" value="ThrRS/AlaRS common domain"/>
    <property type="match status" value="1"/>
</dbReference>
<dbReference type="PANTHER" id="PTHR11777:SF9">
    <property type="entry name" value="ALANINE--TRNA LIGASE, CYTOPLASMIC"/>
    <property type="match status" value="1"/>
</dbReference>
<dbReference type="Pfam" id="PF26023">
    <property type="entry name" value="ALA1"/>
    <property type="match status" value="1"/>
</dbReference>
<dbReference type="GO" id="GO:0004813">
    <property type="term" value="F:alanine-tRNA ligase activity"/>
    <property type="evidence" value="ECO:0007669"/>
    <property type="project" value="UniProtKB-EC"/>
</dbReference>
<dbReference type="Pfam" id="PF07973">
    <property type="entry name" value="tRNA_SAD"/>
    <property type="match status" value="1"/>
</dbReference>
<dbReference type="SMART" id="SM00863">
    <property type="entry name" value="tRNA_SAD"/>
    <property type="match status" value="1"/>
</dbReference>
<dbReference type="Proteomes" id="UP001215280">
    <property type="component" value="Unassembled WGS sequence"/>
</dbReference>
<evidence type="ECO:0000256" key="4">
    <source>
        <dbReference type="ARBA" id="ARBA00022598"/>
    </source>
</evidence>
<evidence type="ECO:0000256" key="1">
    <source>
        <dbReference type="ARBA" id="ARBA00008226"/>
    </source>
</evidence>
<dbReference type="AlphaFoldDB" id="A0AAD7N3G9"/>
<sequence>MFLATEAIRKDILADIGNSKWTNISIELCGGTHVSNTGEIEALIITEESGVVKGIRRITAVIGSEARGAANLATELDANLSRLEATTPNLSDLKTLTSEVAQTSISVIKKAELKQRLAILRKSVQKRLKDSQVQYLNTGVNKIHLYFQTNPGAESYVGVLDTNGNPSALHEIISRVKTLDKALYLFSVDAAGSKVAHANYIPLVLREKAASGKIWMETVMEHIGGRNWGDHESTQGINLKPNDLVSAIGPAKEYLLGFT</sequence>
<evidence type="ECO:0000256" key="6">
    <source>
        <dbReference type="ARBA" id="ARBA00022840"/>
    </source>
</evidence>
<dbReference type="EMBL" id="JARJLG010000110">
    <property type="protein sequence ID" value="KAJ7743967.1"/>
    <property type="molecule type" value="Genomic_DNA"/>
</dbReference>
<name>A0AAD7N3G9_9AGAR</name>
<dbReference type="GO" id="GO:0005739">
    <property type="term" value="C:mitochondrion"/>
    <property type="evidence" value="ECO:0007669"/>
    <property type="project" value="TreeGrafter"/>
</dbReference>
<keyword evidence="12" id="KW-1185">Reference proteome</keyword>
<keyword evidence="9" id="KW-0030">Aminoacyl-tRNA synthetase</keyword>
<dbReference type="GO" id="GO:0005524">
    <property type="term" value="F:ATP binding"/>
    <property type="evidence" value="ECO:0007669"/>
    <property type="project" value="UniProtKB-KW"/>
</dbReference>
<evidence type="ECO:0000256" key="2">
    <source>
        <dbReference type="ARBA" id="ARBA00013168"/>
    </source>
</evidence>
<dbReference type="InterPro" id="IPR018163">
    <property type="entry name" value="Thr/Ala-tRNA-synth_IIc_edit"/>
</dbReference>
<dbReference type="GO" id="GO:0000049">
    <property type="term" value="F:tRNA binding"/>
    <property type="evidence" value="ECO:0007669"/>
    <property type="project" value="UniProtKB-KW"/>
</dbReference>
<evidence type="ECO:0000256" key="7">
    <source>
        <dbReference type="ARBA" id="ARBA00022884"/>
    </source>
</evidence>
<dbReference type="GO" id="GO:0006419">
    <property type="term" value="P:alanyl-tRNA aminoacylation"/>
    <property type="evidence" value="ECO:0007669"/>
    <property type="project" value="TreeGrafter"/>
</dbReference>
<accession>A0AAD7N3G9</accession>
<evidence type="ECO:0000259" key="10">
    <source>
        <dbReference type="SMART" id="SM00863"/>
    </source>
</evidence>
<dbReference type="FunFam" id="3.30.980.10:FF:000004">
    <property type="entry name" value="Alanine--tRNA ligase, cytoplasmic"/>
    <property type="match status" value="1"/>
</dbReference>
<organism evidence="11 12">
    <name type="scientific">Mycena maculata</name>
    <dbReference type="NCBI Taxonomy" id="230809"/>
    <lineage>
        <taxon>Eukaryota</taxon>
        <taxon>Fungi</taxon>
        <taxon>Dikarya</taxon>
        <taxon>Basidiomycota</taxon>
        <taxon>Agaricomycotina</taxon>
        <taxon>Agaricomycetes</taxon>
        <taxon>Agaricomycetidae</taxon>
        <taxon>Agaricales</taxon>
        <taxon>Marasmiineae</taxon>
        <taxon>Mycenaceae</taxon>
        <taxon>Mycena</taxon>
    </lineage>
</organism>
<evidence type="ECO:0000256" key="3">
    <source>
        <dbReference type="ARBA" id="ARBA00022555"/>
    </source>
</evidence>
<keyword evidence="8" id="KW-0648">Protein biosynthesis</keyword>
<evidence type="ECO:0000256" key="5">
    <source>
        <dbReference type="ARBA" id="ARBA00022741"/>
    </source>
</evidence>
<feature type="domain" description="Threonyl/alanyl tRNA synthetase SAD" evidence="10">
    <location>
        <begin position="13"/>
        <end position="59"/>
    </location>
</feature>
<dbReference type="InterPro" id="IPR012947">
    <property type="entry name" value="tRNA_SAD"/>
</dbReference>
<comment type="similarity">
    <text evidence="1">Belongs to the class-II aminoacyl-tRNA synthetase family.</text>
</comment>
<evidence type="ECO:0000313" key="12">
    <source>
        <dbReference type="Proteomes" id="UP001215280"/>
    </source>
</evidence>
<protein>
    <recommendedName>
        <fullName evidence="2">alanine--tRNA ligase</fullName>
        <ecNumber evidence="2">6.1.1.7</ecNumber>
    </recommendedName>
</protein>
<evidence type="ECO:0000256" key="9">
    <source>
        <dbReference type="ARBA" id="ARBA00023146"/>
    </source>
</evidence>
<comment type="caution">
    <text evidence="11">The sequence shown here is derived from an EMBL/GenBank/DDBJ whole genome shotgun (WGS) entry which is preliminary data.</text>
</comment>
<dbReference type="InterPro" id="IPR059090">
    <property type="entry name" value="ALA1_helical"/>
</dbReference>
<dbReference type="Gene3D" id="3.30.980.10">
    <property type="entry name" value="Threonyl-trna Synthetase, Chain A, domain 2"/>
    <property type="match status" value="1"/>
</dbReference>
<evidence type="ECO:0000313" key="11">
    <source>
        <dbReference type="EMBL" id="KAJ7743967.1"/>
    </source>
</evidence>
<dbReference type="GO" id="GO:0002161">
    <property type="term" value="F:aminoacyl-tRNA deacylase activity"/>
    <property type="evidence" value="ECO:0007669"/>
    <property type="project" value="TreeGrafter"/>
</dbReference>